<evidence type="ECO:0008006" key="4">
    <source>
        <dbReference type="Google" id="ProtNLM"/>
    </source>
</evidence>
<evidence type="ECO:0000313" key="2">
    <source>
        <dbReference type="EMBL" id="KAL0083579.1"/>
    </source>
</evidence>
<protein>
    <recommendedName>
        <fullName evidence="4">Centromere protein R</fullName>
    </recommendedName>
</protein>
<comment type="caution">
    <text evidence="2">The sequence shown here is derived from an EMBL/GenBank/DDBJ whole genome shotgun (WGS) entry which is preliminary data.</text>
</comment>
<sequence>MRRKKTPQGTFYQGVNTLPPSCLQNNTKRTLSESFSEESVNKRNRVEGPVKDLEECFFNSMRDRVEELVKQTKTQDKTKELKNKLLNVKTLLAAIITNAAQLAKCDRKVMRSHMEHRPGLRNVEEWKKFVSQNQQDS</sequence>
<proteinExistence type="predicted"/>
<evidence type="ECO:0000313" key="3">
    <source>
        <dbReference type="Proteomes" id="UP001448207"/>
    </source>
</evidence>
<keyword evidence="3" id="KW-1185">Reference proteome</keyword>
<name>A0ABR3AWF2_PHYBL</name>
<dbReference type="EMBL" id="JBCLYO010000013">
    <property type="protein sequence ID" value="KAL0083579.1"/>
    <property type="molecule type" value="Genomic_DNA"/>
</dbReference>
<feature type="region of interest" description="Disordered" evidence="1">
    <location>
        <begin position="1"/>
        <end position="44"/>
    </location>
</feature>
<organism evidence="2 3">
    <name type="scientific">Phycomyces blakesleeanus</name>
    <dbReference type="NCBI Taxonomy" id="4837"/>
    <lineage>
        <taxon>Eukaryota</taxon>
        <taxon>Fungi</taxon>
        <taxon>Fungi incertae sedis</taxon>
        <taxon>Mucoromycota</taxon>
        <taxon>Mucoromycotina</taxon>
        <taxon>Mucoromycetes</taxon>
        <taxon>Mucorales</taxon>
        <taxon>Phycomycetaceae</taxon>
        <taxon>Phycomyces</taxon>
    </lineage>
</organism>
<accession>A0ABR3AWF2</accession>
<evidence type="ECO:0000256" key="1">
    <source>
        <dbReference type="SAM" id="MobiDB-lite"/>
    </source>
</evidence>
<reference evidence="2 3" key="1">
    <citation type="submission" date="2024-04" db="EMBL/GenBank/DDBJ databases">
        <title>Symmetric and asymmetric DNA N6-adenine methylation regulates different biological responses in Mucorales.</title>
        <authorList>
            <consortium name="Lawrence Berkeley National Laboratory"/>
            <person name="Lax C."/>
            <person name="Mondo S.J."/>
            <person name="Osorio-Concepcion M."/>
            <person name="Muszewska A."/>
            <person name="Corrochano-Luque M."/>
            <person name="Gutierrez G."/>
            <person name="Riley R."/>
            <person name="Lipzen A."/>
            <person name="Guo J."/>
            <person name="Hundley H."/>
            <person name="Amirebrahimi M."/>
            <person name="Ng V."/>
            <person name="Lorenzo-Gutierrez D."/>
            <person name="Binder U."/>
            <person name="Yang J."/>
            <person name="Song Y."/>
            <person name="Canovas D."/>
            <person name="Navarro E."/>
            <person name="Freitag M."/>
            <person name="Gabaldon T."/>
            <person name="Grigoriev I.V."/>
            <person name="Corrochano L.M."/>
            <person name="Nicolas F.E."/>
            <person name="Garre V."/>
        </authorList>
    </citation>
    <scope>NUCLEOTIDE SEQUENCE [LARGE SCALE GENOMIC DNA]</scope>
    <source>
        <strain evidence="2 3">L51</strain>
    </source>
</reference>
<dbReference type="Proteomes" id="UP001448207">
    <property type="component" value="Unassembled WGS sequence"/>
</dbReference>
<feature type="compositionally biased region" description="Polar residues" evidence="1">
    <location>
        <begin position="7"/>
        <end position="38"/>
    </location>
</feature>
<gene>
    <name evidence="2" type="ORF">J3Q64DRAFT_1699897</name>
</gene>